<name>A0A0V0YG36_TRIPS</name>
<keyword evidence="3 6" id="KW-1133">Transmembrane helix</keyword>
<feature type="compositionally biased region" description="Basic and acidic residues" evidence="5">
    <location>
        <begin position="537"/>
        <end position="557"/>
    </location>
</feature>
<feature type="transmembrane region" description="Helical" evidence="6">
    <location>
        <begin position="349"/>
        <end position="374"/>
    </location>
</feature>
<dbReference type="STRING" id="6337.A0A0V0YG36"/>
<evidence type="ECO:0000256" key="2">
    <source>
        <dbReference type="ARBA" id="ARBA00022692"/>
    </source>
</evidence>
<evidence type="ECO:0000313" key="7">
    <source>
        <dbReference type="EMBL" id="KRX99334.1"/>
    </source>
</evidence>
<accession>A0A0V0YG36</accession>
<protein>
    <submittedName>
        <fullName evidence="7">Solute carrier family 46 member 3</fullName>
    </submittedName>
</protein>
<feature type="transmembrane region" description="Helical" evidence="6">
    <location>
        <begin position="275"/>
        <end position="295"/>
    </location>
</feature>
<dbReference type="SUPFAM" id="SSF103473">
    <property type="entry name" value="MFS general substrate transporter"/>
    <property type="match status" value="1"/>
</dbReference>
<dbReference type="GO" id="GO:0016020">
    <property type="term" value="C:membrane"/>
    <property type="evidence" value="ECO:0007669"/>
    <property type="project" value="UniProtKB-SubCell"/>
</dbReference>
<keyword evidence="2 6" id="KW-0812">Transmembrane</keyword>
<evidence type="ECO:0000256" key="6">
    <source>
        <dbReference type="SAM" id="Phobius"/>
    </source>
</evidence>
<dbReference type="GO" id="GO:0022857">
    <property type="term" value="F:transmembrane transporter activity"/>
    <property type="evidence" value="ECO:0007669"/>
    <property type="project" value="InterPro"/>
</dbReference>
<organism evidence="7 8">
    <name type="scientific">Trichinella pseudospiralis</name>
    <name type="common">Parasitic roundworm</name>
    <dbReference type="NCBI Taxonomy" id="6337"/>
    <lineage>
        <taxon>Eukaryota</taxon>
        <taxon>Metazoa</taxon>
        <taxon>Ecdysozoa</taxon>
        <taxon>Nematoda</taxon>
        <taxon>Enoplea</taxon>
        <taxon>Dorylaimia</taxon>
        <taxon>Trichinellida</taxon>
        <taxon>Trichinellidae</taxon>
        <taxon>Trichinella</taxon>
    </lineage>
</organism>
<feature type="transmembrane region" description="Helical" evidence="6">
    <location>
        <begin position="246"/>
        <end position="269"/>
    </location>
</feature>
<comment type="subcellular location">
    <subcellularLocation>
        <location evidence="1">Membrane</location>
        <topology evidence="1">Multi-pass membrane protein</topology>
    </subcellularLocation>
</comment>
<dbReference type="EMBL" id="JYDU01000015">
    <property type="protein sequence ID" value="KRX99334.1"/>
    <property type="molecule type" value="Genomic_DNA"/>
</dbReference>
<feature type="transmembrane region" description="Helical" evidence="6">
    <location>
        <begin position="152"/>
        <end position="170"/>
    </location>
</feature>
<gene>
    <name evidence="7" type="primary">SLC46A3</name>
    <name evidence="7" type="ORF">T4E_9279</name>
</gene>
<feature type="region of interest" description="Disordered" evidence="5">
    <location>
        <begin position="534"/>
        <end position="563"/>
    </location>
</feature>
<feature type="transmembrane region" description="Helical" evidence="6">
    <location>
        <begin position="474"/>
        <end position="497"/>
    </location>
</feature>
<dbReference type="InterPro" id="IPR036259">
    <property type="entry name" value="MFS_trans_sf"/>
</dbReference>
<evidence type="ECO:0000313" key="8">
    <source>
        <dbReference type="Proteomes" id="UP000054815"/>
    </source>
</evidence>
<comment type="caution">
    <text evidence="7">The sequence shown here is derived from an EMBL/GenBank/DDBJ whole genome shotgun (WGS) entry which is preliminary data.</text>
</comment>
<dbReference type="AlphaFoldDB" id="A0A0V0YG36"/>
<feature type="transmembrane region" description="Helical" evidence="6">
    <location>
        <begin position="209"/>
        <end position="234"/>
    </location>
</feature>
<feature type="transmembrane region" description="Helical" evidence="6">
    <location>
        <begin position="386"/>
        <end position="404"/>
    </location>
</feature>
<keyword evidence="4 6" id="KW-0472">Membrane</keyword>
<evidence type="ECO:0000256" key="3">
    <source>
        <dbReference type="ARBA" id="ARBA00022989"/>
    </source>
</evidence>
<dbReference type="PANTHER" id="PTHR23507">
    <property type="entry name" value="ZGC:174356"/>
    <property type="match status" value="1"/>
</dbReference>
<dbReference type="PANTHER" id="PTHR23507:SF27">
    <property type="entry name" value="SOLUTE CARRIER FAMILY RELATED"/>
    <property type="match status" value="1"/>
</dbReference>
<evidence type="ECO:0000256" key="5">
    <source>
        <dbReference type="SAM" id="MobiDB-lite"/>
    </source>
</evidence>
<dbReference type="InterPro" id="IPR011701">
    <property type="entry name" value="MFS"/>
</dbReference>
<feature type="non-terminal residue" evidence="7">
    <location>
        <position position="1"/>
    </location>
</feature>
<feature type="transmembrane region" description="Helical" evidence="6">
    <location>
        <begin position="182"/>
        <end position="203"/>
    </location>
</feature>
<sequence>LQYLLISNLIYCFSLLSIVGNSYSVIFSFLFFFEPLIAFEIMPAEAFQQCEHITSLLNAQSCEVVENNRNRRKRMRISNFGETVKRFLLQMTIEPAIFLYTFTSYVHLPVLQAFIYEKAYIAIYKNASDVWSDKEHSTEHTLPVQTLANHTFLLSTVCLLLPSLFVTAVCGSLSDIHSRKRILLFPFIGLILSDINYIIQSIYMKMNIYFILLSDVLFGLFGGFSSILGTMFSFSARLPAENRNSCHIATIEAFIGFGGTMGFIAAGLLHRSCSYLIIFLINTAIHVVILVYLCLRIAKHHDEITAEASENGHHASFVTLTIIQKFGYHFKQLYQTVFKYRTEHGRCRIILSLVAFCLSYFLSSGAQSIMFYYFKHKFDWMISEYGFFRGVYYGASSFMVLLIYPQLKAKGLSDLVLATIGLIARSLGCLCLGLSPNGWIACITLIFFMFNRFNATGLRFILSGETAVHEQGKIFAIVAMAEAIIGMLASIVFNSLFPITLTFYSGFCHILISLLFIMPLMCVFMISRLRKSSTAPCKDETNNGEKEKISSKEEERINSNSSL</sequence>
<dbReference type="Gene3D" id="1.20.1250.20">
    <property type="entry name" value="MFS general substrate transporter like domains"/>
    <property type="match status" value="1"/>
</dbReference>
<feature type="transmembrane region" description="Helical" evidence="6">
    <location>
        <begin position="6"/>
        <end position="33"/>
    </location>
</feature>
<evidence type="ECO:0000256" key="4">
    <source>
        <dbReference type="ARBA" id="ARBA00023136"/>
    </source>
</evidence>
<evidence type="ECO:0000256" key="1">
    <source>
        <dbReference type="ARBA" id="ARBA00004141"/>
    </source>
</evidence>
<proteinExistence type="predicted"/>
<dbReference type="Proteomes" id="UP000054815">
    <property type="component" value="Unassembled WGS sequence"/>
</dbReference>
<dbReference type="Pfam" id="PF07690">
    <property type="entry name" value="MFS_1"/>
    <property type="match status" value="1"/>
</dbReference>
<reference evidence="7 8" key="1">
    <citation type="submission" date="2015-01" db="EMBL/GenBank/DDBJ databases">
        <title>Evolution of Trichinella species and genotypes.</title>
        <authorList>
            <person name="Korhonen P.K."/>
            <person name="Edoardo P."/>
            <person name="Giuseppe L.R."/>
            <person name="Gasser R.B."/>
        </authorList>
    </citation>
    <scope>NUCLEOTIDE SEQUENCE [LARGE SCALE GENOMIC DNA]</scope>
    <source>
        <strain evidence="7">ISS141</strain>
    </source>
</reference>
<feature type="transmembrane region" description="Helical" evidence="6">
    <location>
        <begin position="503"/>
        <end position="526"/>
    </location>
</feature>
<feature type="transmembrane region" description="Helical" evidence="6">
    <location>
        <begin position="96"/>
        <end position="116"/>
    </location>
</feature>